<comment type="caution">
    <text evidence="1">The sequence shown here is derived from an EMBL/GenBank/DDBJ whole genome shotgun (WGS) entry which is preliminary data.</text>
</comment>
<gene>
    <name evidence="1" type="ORF">CEXT_618441</name>
</gene>
<evidence type="ECO:0000313" key="2">
    <source>
        <dbReference type="Proteomes" id="UP001054945"/>
    </source>
</evidence>
<organism evidence="1 2">
    <name type="scientific">Caerostris extrusa</name>
    <name type="common">Bark spider</name>
    <name type="synonym">Caerostris bankana</name>
    <dbReference type="NCBI Taxonomy" id="172846"/>
    <lineage>
        <taxon>Eukaryota</taxon>
        <taxon>Metazoa</taxon>
        <taxon>Ecdysozoa</taxon>
        <taxon>Arthropoda</taxon>
        <taxon>Chelicerata</taxon>
        <taxon>Arachnida</taxon>
        <taxon>Araneae</taxon>
        <taxon>Araneomorphae</taxon>
        <taxon>Entelegynae</taxon>
        <taxon>Araneoidea</taxon>
        <taxon>Araneidae</taxon>
        <taxon>Caerostris</taxon>
    </lineage>
</organism>
<name>A0AAV4WBP6_CAEEX</name>
<accession>A0AAV4WBP6</accession>
<keyword evidence="2" id="KW-1185">Reference proteome</keyword>
<protein>
    <submittedName>
        <fullName evidence="1">Uncharacterized protein</fullName>
    </submittedName>
</protein>
<proteinExistence type="predicted"/>
<evidence type="ECO:0000313" key="1">
    <source>
        <dbReference type="EMBL" id="GIY80232.1"/>
    </source>
</evidence>
<reference evidence="1 2" key="1">
    <citation type="submission" date="2021-06" db="EMBL/GenBank/DDBJ databases">
        <title>Caerostris extrusa draft genome.</title>
        <authorList>
            <person name="Kono N."/>
            <person name="Arakawa K."/>
        </authorList>
    </citation>
    <scope>NUCLEOTIDE SEQUENCE [LARGE SCALE GENOMIC DNA]</scope>
</reference>
<dbReference type="Proteomes" id="UP001054945">
    <property type="component" value="Unassembled WGS sequence"/>
</dbReference>
<dbReference type="AlphaFoldDB" id="A0AAV4WBP6"/>
<dbReference type="EMBL" id="BPLR01015986">
    <property type="protein sequence ID" value="GIY80232.1"/>
    <property type="molecule type" value="Genomic_DNA"/>
</dbReference>
<sequence length="78" mass="8842">MESASLLSASSHFLTEEGYIKLAEWRFIHKGKFYLVPQNGAELCKRSNNEGYRRCTESRENPTILDVLPHGIPKMTGS</sequence>